<dbReference type="Pfam" id="PF03466">
    <property type="entry name" value="LysR_substrate"/>
    <property type="match status" value="1"/>
</dbReference>
<proteinExistence type="inferred from homology"/>
<dbReference type="SUPFAM" id="SSF53850">
    <property type="entry name" value="Periplasmic binding protein-like II"/>
    <property type="match status" value="1"/>
</dbReference>
<dbReference type="PANTHER" id="PTHR30537">
    <property type="entry name" value="HTH-TYPE TRANSCRIPTIONAL REGULATOR"/>
    <property type="match status" value="1"/>
</dbReference>
<dbReference type="GO" id="GO:0003700">
    <property type="term" value="F:DNA-binding transcription factor activity"/>
    <property type="evidence" value="ECO:0007669"/>
    <property type="project" value="InterPro"/>
</dbReference>
<dbReference type="InterPro" id="IPR000847">
    <property type="entry name" value="LysR_HTH_N"/>
</dbReference>
<dbReference type="PANTHER" id="PTHR30537:SF5">
    <property type="entry name" value="HTH-TYPE TRANSCRIPTIONAL ACTIVATOR TTDR-RELATED"/>
    <property type="match status" value="1"/>
</dbReference>
<dbReference type="RefSeq" id="WP_067458813.1">
    <property type="nucleotide sequence ID" value="NZ_LVVY01000119.1"/>
</dbReference>
<keyword evidence="4" id="KW-0804">Transcription</keyword>
<comment type="similarity">
    <text evidence="1">Belongs to the LysR transcriptional regulatory family.</text>
</comment>
<evidence type="ECO:0000256" key="3">
    <source>
        <dbReference type="ARBA" id="ARBA00023125"/>
    </source>
</evidence>
<evidence type="ECO:0000313" key="7">
    <source>
        <dbReference type="Proteomes" id="UP000078389"/>
    </source>
</evidence>
<reference evidence="6 7" key="1">
    <citation type="submission" date="2016-03" db="EMBL/GenBank/DDBJ databases">
        <title>Genome sequencing of Devosia sp. S37.</title>
        <authorList>
            <person name="Mohd Nor M."/>
        </authorList>
    </citation>
    <scope>NUCLEOTIDE SEQUENCE [LARGE SCALE GENOMIC DNA]</scope>
    <source>
        <strain evidence="6 7">S37</strain>
    </source>
</reference>
<dbReference type="InterPro" id="IPR058163">
    <property type="entry name" value="LysR-type_TF_proteobact-type"/>
</dbReference>
<keyword evidence="7" id="KW-1185">Reference proteome</keyword>
<evidence type="ECO:0000256" key="4">
    <source>
        <dbReference type="ARBA" id="ARBA00023163"/>
    </source>
</evidence>
<dbReference type="EMBL" id="LVVY01000119">
    <property type="protein sequence ID" value="OAM74546.1"/>
    <property type="molecule type" value="Genomic_DNA"/>
</dbReference>
<name>A0A178HRA7_9HYPH</name>
<feature type="domain" description="HTH lysR-type" evidence="5">
    <location>
        <begin position="1"/>
        <end position="59"/>
    </location>
</feature>
<dbReference type="InterPro" id="IPR036388">
    <property type="entry name" value="WH-like_DNA-bd_sf"/>
</dbReference>
<dbReference type="AlphaFoldDB" id="A0A178HRA7"/>
<dbReference type="GO" id="GO:0043565">
    <property type="term" value="F:sequence-specific DNA binding"/>
    <property type="evidence" value="ECO:0007669"/>
    <property type="project" value="TreeGrafter"/>
</dbReference>
<evidence type="ECO:0000259" key="5">
    <source>
        <dbReference type="PROSITE" id="PS50931"/>
    </source>
</evidence>
<organism evidence="6 7">
    <name type="scientific">Devosia elaeis</name>
    <dbReference type="NCBI Taxonomy" id="1770058"/>
    <lineage>
        <taxon>Bacteria</taxon>
        <taxon>Pseudomonadati</taxon>
        <taxon>Pseudomonadota</taxon>
        <taxon>Alphaproteobacteria</taxon>
        <taxon>Hyphomicrobiales</taxon>
        <taxon>Devosiaceae</taxon>
        <taxon>Devosia</taxon>
    </lineage>
</organism>
<dbReference type="CDD" id="cd08422">
    <property type="entry name" value="PBP2_CrgA_like"/>
    <property type="match status" value="1"/>
</dbReference>
<dbReference type="STRING" id="1770058.A3840_15495"/>
<dbReference type="Gene3D" id="3.40.190.290">
    <property type="match status" value="1"/>
</dbReference>
<dbReference type="SUPFAM" id="SSF46785">
    <property type="entry name" value="Winged helix' DNA-binding domain"/>
    <property type="match status" value="1"/>
</dbReference>
<sequence>MDRLESDRMFVAVMETGSFTAAAARVGTSSGQASKLVSRLESELGVRLLSRTTRAVSPTEAGQAYFDRLRPLLEEFDNLDAAVRDASRAPRGRLRLTAPLTFGTIEIAPALNEFVAAFPEIELDVSFSDRVVNLVDEGFDMAIRVGRPGDSSMIARKLCDVRIVVIGSPAYLEQRGEPETPADLSRFDCILDTNFRDPERWPFRDESGEPFGVHVDGRIRYSNAEACLNAAEAGLGLACVPSFIAGEAVRTRRMLRVLRRFETAPYAVHALYPHSRHLAAKVRVLVNFLVERYRGTPAWEEGW</sequence>
<protein>
    <submittedName>
        <fullName evidence="6">Transcriptional regulator</fullName>
    </submittedName>
</protein>
<gene>
    <name evidence="6" type="ORF">A3840_15495</name>
</gene>
<evidence type="ECO:0000256" key="1">
    <source>
        <dbReference type="ARBA" id="ARBA00009437"/>
    </source>
</evidence>
<evidence type="ECO:0000313" key="6">
    <source>
        <dbReference type="EMBL" id="OAM74546.1"/>
    </source>
</evidence>
<keyword evidence="3" id="KW-0238">DNA-binding</keyword>
<dbReference type="GO" id="GO:0006351">
    <property type="term" value="P:DNA-templated transcription"/>
    <property type="evidence" value="ECO:0007669"/>
    <property type="project" value="TreeGrafter"/>
</dbReference>
<evidence type="ECO:0000256" key="2">
    <source>
        <dbReference type="ARBA" id="ARBA00023015"/>
    </source>
</evidence>
<keyword evidence="2" id="KW-0805">Transcription regulation</keyword>
<dbReference type="InterPro" id="IPR036390">
    <property type="entry name" value="WH_DNA-bd_sf"/>
</dbReference>
<dbReference type="InterPro" id="IPR005119">
    <property type="entry name" value="LysR_subst-bd"/>
</dbReference>
<dbReference type="FunFam" id="1.10.10.10:FF:000001">
    <property type="entry name" value="LysR family transcriptional regulator"/>
    <property type="match status" value="1"/>
</dbReference>
<accession>A0A178HRA7</accession>
<comment type="caution">
    <text evidence="6">The sequence shown here is derived from an EMBL/GenBank/DDBJ whole genome shotgun (WGS) entry which is preliminary data.</text>
</comment>
<dbReference type="Proteomes" id="UP000078389">
    <property type="component" value="Unassembled WGS sequence"/>
</dbReference>
<dbReference type="PROSITE" id="PS50931">
    <property type="entry name" value="HTH_LYSR"/>
    <property type="match status" value="1"/>
</dbReference>
<dbReference type="Pfam" id="PF00126">
    <property type="entry name" value="HTH_1"/>
    <property type="match status" value="1"/>
</dbReference>
<dbReference type="Gene3D" id="1.10.10.10">
    <property type="entry name" value="Winged helix-like DNA-binding domain superfamily/Winged helix DNA-binding domain"/>
    <property type="match status" value="1"/>
</dbReference>